<dbReference type="AlphaFoldDB" id="A0A2H9THQ5"/>
<feature type="repeat" description="WD" evidence="6">
    <location>
        <begin position="92"/>
        <end position="130"/>
    </location>
</feature>
<dbReference type="InterPro" id="IPR036322">
    <property type="entry name" value="WD40_repeat_dom_sf"/>
</dbReference>
<feature type="repeat" description="WD" evidence="6">
    <location>
        <begin position="8"/>
        <end position="49"/>
    </location>
</feature>
<dbReference type="OrthoDB" id="1068471at2759"/>
<dbReference type="CDD" id="cd00200">
    <property type="entry name" value="WD40"/>
    <property type="match status" value="1"/>
</dbReference>
<keyword evidence="8" id="KW-1185">Reference proteome</keyword>
<gene>
    <name evidence="7" type="ORF">PSACC_02886</name>
</gene>
<evidence type="ECO:0000256" key="3">
    <source>
        <dbReference type="ARBA" id="ARBA00022574"/>
    </source>
</evidence>
<dbReference type="InterPro" id="IPR001680">
    <property type="entry name" value="WD40_rpt"/>
</dbReference>
<feature type="repeat" description="WD" evidence="6">
    <location>
        <begin position="50"/>
        <end position="91"/>
    </location>
</feature>
<protein>
    <submittedName>
        <fullName evidence="7">Uncharacterized protein</fullName>
    </submittedName>
</protein>
<dbReference type="PANTHER" id="PTHR22842:SF3">
    <property type="entry name" value="WD REPEAT DOMAIN-CONTAINING PROTEIN 83"/>
    <property type="match status" value="1"/>
</dbReference>
<accession>A0A2H9THQ5</accession>
<name>A0A2H9THQ5_9FUNG</name>
<dbReference type="InterPro" id="IPR019775">
    <property type="entry name" value="WD40_repeat_CS"/>
</dbReference>
<dbReference type="Pfam" id="PF00400">
    <property type="entry name" value="WD40"/>
    <property type="match status" value="6"/>
</dbReference>
<keyword evidence="2" id="KW-0963">Cytoplasm</keyword>
<evidence type="ECO:0000256" key="2">
    <source>
        <dbReference type="ARBA" id="ARBA00022490"/>
    </source>
</evidence>
<feature type="repeat" description="WD" evidence="6">
    <location>
        <begin position="229"/>
        <end position="255"/>
    </location>
</feature>
<comment type="subcellular location">
    <subcellularLocation>
        <location evidence="1">Cytoplasm</location>
    </subcellularLocation>
</comment>
<organism evidence="7 8">
    <name type="scientific">Paramicrosporidium saccamoebae</name>
    <dbReference type="NCBI Taxonomy" id="1246581"/>
    <lineage>
        <taxon>Eukaryota</taxon>
        <taxon>Fungi</taxon>
        <taxon>Fungi incertae sedis</taxon>
        <taxon>Cryptomycota</taxon>
        <taxon>Cryptomycota incertae sedis</taxon>
        <taxon>Paramicrosporidium</taxon>
    </lineage>
</organism>
<dbReference type="STRING" id="1246581.A0A2H9THQ5"/>
<dbReference type="PROSITE" id="PS50082">
    <property type="entry name" value="WD_REPEATS_2"/>
    <property type="match status" value="5"/>
</dbReference>
<dbReference type="GO" id="GO:0071013">
    <property type="term" value="C:catalytic step 2 spliceosome"/>
    <property type="evidence" value="ECO:0007669"/>
    <property type="project" value="TreeGrafter"/>
</dbReference>
<dbReference type="InterPro" id="IPR020472">
    <property type="entry name" value="WD40_PAC1"/>
</dbReference>
<evidence type="ECO:0000256" key="6">
    <source>
        <dbReference type="PROSITE-ProRule" id="PRU00221"/>
    </source>
</evidence>
<comment type="similarity">
    <text evidence="5">Belongs to the WD repeat MORG1 family.</text>
</comment>
<dbReference type="GO" id="GO:0000398">
    <property type="term" value="P:mRNA splicing, via spliceosome"/>
    <property type="evidence" value="ECO:0007669"/>
    <property type="project" value="TreeGrafter"/>
</dbReference>
<dbReference type="PROSITE" id="PS50294">
    <property type="entry name" value="WD_REPEATS_REGION"/>
    <property type="match status" value="3"/>
</dbReference>
<dbReference type="GO" id="GO:0005737">
    <property type="term" value="C:cytoplasm"/>
    <property type="evidence" value="ECO:0007669"/>
    <property type="project" value="UniProtKB-SubCell"/>
</dbReference>
<dbReference type="PANTHER" id="PTHR22842">
    <property type="entry name" value="WD40 REPEAT PROTEIN"/>
    <property type="match status" value="1"/>
</dbReference>
<dbReference type="Gene3D" id="2.130.10.10">
    <property type="entry name" value="YVTN repeat-like/Quinoprotein amine dehydrogenase"/>
    <property type="match status" value="2"/>
</dbReference>
<dbReference type="InterPro" id="IPR051980">
    <property type="entry name" value="WD_repeat_MORG1"/>
</dbReference>
<keyword evidence="4" id="KW-0677">Repeat</keyword>
<evidence type="ECO:0000256" key="4">
    <source>
        <dbReference type="ARBA" id="ARBA00022737"/>
    </source>
</evidence>
<dbReference type="SMART" id="SM00320">
    <property type="entry name" value="WD40"/>
    <property type="match status" value="7"/>
</dbReference>
<dbReference type="InterPro" id="IPR015943">
    <property type="entry name" value="WD40/YVTN_repeat-like_dom_sf"/>
</dbReference>
<keyword evidence="3 6" id="KW-0853">WD repeat</keyword>
<evidence type="ECO:0000256" key="1">
    <source>
        <dbReference type="ARBA" id="ARBA00004496"/>
    </source>
</evidence>
<sequence length="288" mass="31809">MTVCTRVFRGHEGPVYCGVFEQTGTYVLTGGHDKRINLHNSNTGAHVSTYSGHAWEVYDLAISPSGDTFLSGGGDRTLFLWDVATQRIIRRFTGHYQRINAVHFGRVAVSASYDRTVRIWDVRTGRFPVMVLEEARDSVTSVDVKDEQILTASVDGHVRCYDIRMGQLRVDDIQKSVTCVRFTEDCLAYLAVSLDSAIRLMDSSSGSVLNTFSGHTNLKYRINAALLDNDAYVAGGSEDGSLLIWDLLTGEQQQKLLQHTAPVTSVSVHLKTSGLLTCSLDGTARLWN</sequence>
<proteinExistence type="inferred from homology"/>
<dbReference type="PRINTS" id="PR00320">
    <property type="entry name" value="GPROTEINBRPT"/>
</dbReference>
<dbReference type="Proteomes" id="UP000240830">
    <property type="component" value="Unassembled WGS sequence"/>
</dbReference>
<feature type="repeat" description="WD" evidence="6">
    <location>
        <begin position="256"/>
        <end position="288"/>
    </location>
</feature>
<evidence type="ECO:0000313" key="7">
    <source>
        <dbReference type="EMBL" id="PJF17307.1"/>
    </source>
</evidence>
<dbReference type="PROSITE" id="PS00678">
    <property type="entry name" value="WD_REPEATS_1"/>
    <property type="match status" value="1"/>
</dbReference>
<dbReference type="EMBL" id="MTSL01000178">
    <property type="protein sequence ID" value="PJF17307.1"/>
    <property type="molecule type" value="Genomic_DNA"/>
</dbReference>
<comment type="caution">
    <text evidence="7">The sequence shown here is derived from an EMBL/GenBank/DDBJ whole genome shotgun (WGS) entry which is preliminary data.</text>
</comment>
<reference evidence="7 8" key="1">
    <citation type="submission" date="2016-10" db="EMBL/GenBank/DDBJ databases">
        <title>The genome of Paramicrosporidium saccamoebae is the missing link in understanding Cryptomycota and Microsporidia evolution.</title>
        <authorList>
            <person name="Quandt C.A."/>
            <person name="Beaudet D."/>
            <person name="Corsaro D."/>
            <person name="Michel R."/>
            <person name="Corradi N."/>
            <person name="James T."/>
        </authorList>
    </citation>
    <scope>NUCLEOTIDE SEQUENCE [LARGE SCALE GENOMIC DNA]</scope>
    <source>
        <strain evidence="7 8">KSL3</strain>
    </source>
</reference>
<evidence type="ECO:0000256" key="5">
    <source>
        <dbReference type="ARBA" id="ARBA00038145"/>
    </source>
</evidence>
<dbReference type="SUPFAM" id="SSF50978">
    <property type="entry name" value="WD40 repeat-like"/>
    <property type="match status" value="1"/>
</dbReference>
<evidence type="ECO:0000313" key="8">
    <source>
        <dbReference type="Proteomes" id="UP000240830"/>
    </source>
</evidence>